<accession>A0ABY7D4H5</accession>
<dbReference type="Proteomes" id="UP001164743">
    <property type="component" value="Chromosome 15A"/>
</dbReference>
<dbReference type="EMBL" id="CP110435">
    <property type="protein sequence ID" value="WAQ91704.1"/>
    <property type="molecule type" value="Genomic_DNA"/>
</dbReference>
<reference evidence="1" key="1">
    <citation type="submission" date="2022-10" db="EMBL/GenBank/DDBJ databases">
        <title>Puccinia triticina Genome sequencing and assembly.</title>
        <authorList>
            <person name="Li C."/>
        </authorList>
    </citation>
    <scope>NUCLEOTIDE SEQUENCE</scope>
    <source>
        <strain evidence="1">Pt15</strain>
    </source>
</reference>
<organism evidence="1 2">
    <name type="scientific">Puccinia triticina</name>
    <dbReference type="NCBI Taxonomy" id="208348"/>
    <lineage>
        <taxon>Eukaryota</taxon>
        <taxon>Fungi</taxon>
        <taxon>Dikarya</taxon>
        <taxon>Basidiomycota</taxon>
        <taxon>Pucciniomycotina</taxon>
        <taxon>Pucciniomycetes</taxon>
        <taxon>Pucciniales</taxon>
        <taxon>Pucciniaceae</taxon>
        <taxon>Puccinia</taxon>
    </lineage>
</organism>
<name>A0ABY7D4H5_9BASI</name>
<protein>
    <submittedName>
        <fullName evidence="1">Uncharacterized protein</fullName>
    </submittedName>
</protein>
<sequence length="78" mass="8469">METGCLAGGRADAVAVPRRSLWKLRFHVDGAPRRLATKHPILNTTATGETPIHKYPLLLPALIPHLLATTHTSIPSKN</sequence>
<gene>
    <name evidence="1" type="ORF">PtA15_15A95</name>
</gene>
<keyword evidence="2" id="KW-1185">Reference proteome</keyword>
<evidence type="ECO:0000313" key="1">
    <source>
        <dbReference type="EMBL" id="WAQ91704.1"/>
    </source>
</evidence>
<dbReference type="RefSeq" id="XP_053027259.1">
    <property type="nucleotide sequence ID" value="XM_053163751.1"/>
</dbReference>
<proteinExistence type="predicted"/>
<evidence type="ECO:0000313" key="2">
    <source>
        <dbReference type="Proteomes" id="UP001164743"/>
    </source>
</evidence>
<dbReference type="GeneID" id="77804645"/>